<evidence type="ECO:0000256" key="4">
    <source>
        <dbReference type="ARBA" id="ARBA00022801"/>
    </source>
</evidence>
<feature type="transmembrane region" description="Helical" evidence="7">
    <location>
        <begin position="15"/>
        <end position="35"/>
    </location>
</feature>
<dbReference type="OrthoDB" id="9813074at2"/>
<evidence type="ECO:0000256" key="2">
    <source>
        <dbReference type="ARBA" id="ARBA00009045"/>
    </source>
</evidence>
<dbReference type="GO" id="GO:0004252">
    <property type="term" value="F:serine-type endopeptidase activity"/>
    <property type="evidence" value="ECO:0007669"/>
    <property type="project" value="InterPro"/>
</dbReference>
<dbReference type="GO" id="GO:0016020">
    <property type="term" value="C:membrane"/>
    <property type="evidence" value="ECO:0007669"/>
    <property type="project" value="UniProtKB-SubCell"/>
</dbReference>
<feature type="transmembrane region" description="Helical" evidence="7">
    <location>
        <begin position="132"/>
        <end position="150"/>
    </location>
</feature>
<evidence type="ECO:0000313" key="9">
    <source>
        <dbReference type="EMBL" id="KKD36503.1"/>
    </source>
</evidence>
<accession>A0A0F5YCP4</accession>
<dbReference type="InterPro" id="IPR022764">
    <property type="entry name" value="Peptidase_S54_rhomboid_dom"/>
</dbReference>
<evidence type="ECO:0000313" key="10">
    <source>
        <dbReference type="Proteomes" id="UP000033607"/>
    </source>
</evidence>
<feature type="transmembrane region" description="Helical" evidence="7">
    <location>
        <begin position="106"/>
        <end position="126"/>
    </location>
</feature>
<dbReference type="Proteomes" id="UP000033607">
    <property type="component" value="Unassembled WGS sequence"/>
</dbReference>
<gene>
    <name evidence="9" type="ORF">WN50_19410</name>
</gene>
<evidence type="ECO:0000256" key="3">
    <source>
        <dbReference type="ARBA" id="ARBA00022692"/>
    </source>
</evidence>
<dbReference type="SUPFAM" id="SSF144091">
    <property type="entry name" value="Rhomboid-like"/>
    <property type="match status" value="1"/>
</dbReference>
<dbReference type="RefSeq" id="WP_046280234.1">
    <property type="nucleotide sequence ID" value="NZ_LATL02000010.1"/>
</dbReference>
<protein>
    <submittedName>
        <fullName evidence="9">Rhomboid family protein</fullName>
    </submittedName>
</protein>
<comment type="caution">
    <text evidence="9">The sequence shown here is derived from an EMBL/GenBank/DDBJ whole genome shotgun (WGS) entry which is preliminary data.</text>
</comment>
<keyword evidence="5 7" id="KW-1133">Transmembrane helix</keyword>
<evidence type="ECO:0000256" key="1">
    <source>
        <dbReference type="ARBA" id="ARBA00004141"/>
    </source>
</evidence>
<dbReference type="InterPro" id="IPR050925">
    <property type="entry name" value="Rhomboid_protease_S54"/>
</dbReference>
<dbReference type="Gene3D" id="1.20.1540.10">
    <property type="entry name" value="Rhomboid-like"/>
    <property type="match status" value="1"/>
</dbReference>
<comment type="similarity">
    <text evidence="2">Belongs to the peptidase S54 family.</text>
</comment>
<dbReference type="PATRIC" id="fig|1637645.4.peg.185"/>
<dbReference type="InterPro" id="IPR035952">
    <property type="entry name" value="Rhomboid-like_sf"/>
</dbReference>
<proteinExistence type="inferred from homology"/>
<feature type="transmembrane region" description="Helical" evidence="7">
    <location>
        <begin position="162"/>
        <end position="185"/>
    </location>
</feature>
<dbReference type="FunFam" id="1.20.1540.10:FF:000027">
    <property type="entry name" value="Rhomboid family intramembrane serine protease"/>
    <property type="match status" value="1"/>
</dbReference>
<keyword evidence="4" id="KW-0378">Hydrolase</keyword>
<keyword evidence="3 7" id="KW-0812">Transmembrane</keyword>
<reference evidence="9 10" key="1">
    <citation type="submission" date="2015-06" db="EMBL/GenBank/DDBJ databases">
        <title>Draft genome assembly of filamentous brackish cyanobacterium Limnoraphis robusta strain CS-951.</title>
        <authorList>
            <person name="Willis A."/>
            <person name="Parks M."/>
            <person name="Burford M.A."/>
        </authorList>
    </citation>
    <scope>NUCLEOTIDE SEQUENCE [LARGE SCALE GENOMIC DNA]</scope>
    <source>
        <strain evidence="9 10">CS-951</strain>
    </source>
</reference>
<dbReference type="Pfam" id="PF01694">
    <property type="entry name" value="Rhomboid"/>
    <property type="match status" value="1"/>
</dbReference>
<dbReference type="PANTHER" id="PTHR43731">
    <property type="entry name" value="RHOMBOID PROTEASE"/>
    <property type="match status" value="1"/>
</dbReference>
<dbReference type="PANTHER" id="PTHR43731:SF14">
    <property type="entry name" value="PRESENILIN-ASSOCIATED RHOMBOID-LIKE PROTEIN, MITOCHONDRIAL"/>
    <property type="match status" value="1"/>
</dbReference>
<keyword evidence="6 7" id="KW-0472">Membrane</keyword>
<evidence type="ECO:0000256" key="5">
    <source>
        <dbReference type="ARBA" id="ARBA00022989"/>
    </source>
</evidence>
<organism evidence="9 10">
    <name type="scientific">Limnoraphis robusta CS-951</name>
    <dbReference type="NCBI Taxonomy" id="1637645"/>
    <lineage>
        <taxon>Bacteria</taxon>
        <taxon>Bacillati</taxon>
        <taxon>Cyanobacteriota</taxon>
        <taxon>Cyanophyceae</taxon>
        <taxon>Oscillatoriophycideae</taxon>
        <taxon>Oscillatoriales</taxon>
        <taxon>Sirenicapillariaceae</taxon>
        <taxon>Limnoraphis</taxon>
    </lineage>
</organism>
<comment type="subcellular location">
    <subcellularLocation>
        <location evidence="1">Membrane</location>
        <topology evidence="1">Multi-pass membrane protein</topology>
    </subcellularLocation>
</comment>
<evidence type="ECO:0000256" key="6">
    <source>
        <dbReference type="ARBA" id="ARBA00023136"/>
    </source>
</evidence>
<name>A0A0F5YCP4_9CYAN</name>
<dbReference type="EMBL" id="LATL02000010">
    <property type="protein sequence ID" value="KKD36503.1"/>
    <property type="molecule type" value="Genomic_DNA"/>
</dbReference>
<feature type="domain" description="Peptidase S54 rhomboid" evidence="8">
    <location>
        <begin position="68"/>
        <end position="224"/>
    </location>
</feature>
<dbReference type="AlphaFoldDB" id="A0A0F5YCP4"/>
<feature type="transmembrane region" description="Helical" evidence="7">
    <location>
        <begin position="69"/>
        <end position="94"/>
    </location>
</feature>
<sequence length="233" mass="25302">MVPIRDENPVYITPWVTRALILANIVVFIIELGLAPEQLEDFFYTWAFVPCQLTNSCPVALPVSPFPEWITLITSQFLHGSFGHIGGNMLYLAIFGNNVEDCLGHFKFLIFYIVCGMLAALTQGFFAPTSALPTLGASGAIAGVLGAYIIRFPRAKITLLPFIFIPIPIRLSSIFFLGFWFVMQLMNGVASLNVDAVTGAEPGGVAYWAHAGGFVFGVILGPILGLFSGPKPR</sequence>
<evidence type="ECO:0000256" key="7">
    <source>
        <dbReference type="SAM" id="Phobius"/>
    </source>
</evidence>
<evidence type="ECO:0000259" key="8">
    <source>
        <dbReference type="Pfam" id="PF01694"/>
    </source>
</evidence>
<feature type="transmembrane region" description="Helical" evidence="7">
    <location>
        <begin position="205"/>
        <end position="227"/>
    </location>
</feature>